<keyword evidence="3" id="KW-0238">DNA-binding</keyword>
<dbReference type="Pfam" id="PF00126">
    <property type="entry name" value="HTH_1"/>
    <property type="match status" value="1"/>
</dbReference>
<dbReference type="RefSeq" id="WP_308980893.1">
    <property type="nucleotide sequence ID" value="NZ_JAVIDL010000007.1"/>
</dbReference>
<dbReference type="InterPro" id="IPR036388">
    <property type="entry name" value="WH-like_DNA-bd_sf"/>
</dbReference>
<dbReference type="GO" id="GO:0003700">
    <property type="term" value="F:DNA-binding transcription factor activity"/>
    <property type="evidence" value="ECO:0007669"/>
    <property type="project" value="InterPro"/>
</dbReference>
<dbReference type="InterPro" id="IPR005119">
    <property type="entry name" value="LysR_subst-bd"/>
</dbReference>
<dbReference type="GO" id="GO:0000976">
    <property type="term" value="F:transcription cis-regulatory region binding"/>
    <property type="evidence" value="ECO:0007669"/>
    <property type="project" value="TreeGrafter"/>
</dbReference>
<evidence type="ECO:0000256" key="2">
    <source>
        <dbReference type="ARBA" id="ARBA00023015"/>
    </source>
</evidence>
<evidence type="ECO:0000256" key="4">
    <source>
        <dbReference type="ARBA" id="ARBA00023163"/>
    </source>
</evidence>
<comment type="caution">
    <text evidence="6">The sequence shown here is derived from an EMBL/GenBank/DDBJ whole genome shotgun (WGS) entry which is preliminary data.</text>
</comment>
<dbReference type="AlphaFoldDB" id="A0AAW8J7N3"/>
<proteinExistence type="inferred from homology"/>
<name>A0AAW8J7N3_9GAMM</name>
<dbReference type="Gene3D" id="3.40.190.10">
    <property type="entry name" value="Periplasmic binding protein-like II"/>
    <property type="match status" value="2"/>
</dbReference>
<comment type="similarity">
    <text evidence="1">Belongs to the LysR transcriptional regulatory family.</text>
</comment>
<organism evidence="6 7">
    <name type="scientific">Acinetobacter rudis</name>
    <dbReference type="NCBI Taxonomy" id="632955"/>
    <lineage>
        <taxon>Bacteria</taxon>
        <taxon>Pseudomonadati</taxon>
        <taxon>Pseudomonadota</taxon>
        <taxon>Gammaproteobacteria</taxon>
        <taxon>Moraxellales</taxon>
        <taxon>Moraxellaceae</taxon>
        <taxon>Acinetobacter</taxon>
    </lineage>
</organism>
<dbReference type="PANTHER" id="PTHR30126">
    <property type="entry name" value="HTH-TYPE TRANSCRIPTIONAL REGULATOR"/>
    <property type="match status" value="1"/>
</dbReference>
<evidence type="ECO:0000313" key="6">
    <source>
        <dbReference type="EMBL" id="MDQ8935174.1"/>
    </source>
</evidence>
<dbReference type="Pfam" id="PF03466">
    <property type="entry name" value="LysR_substrate"/>
    <property type="match status" value="1"/>
</dbReference>
<evidence type="ECO:0000256" key="3">
    <source>
        <dbReference type="ARBA" id="ARBA00023125"/>
    </source>
</evidence>
<sequence>MALKLSQLAIFCALVEEGSIYAAAEKVYCVPSNITSRIKDLEQSLNVALFYREHRKLNITPEGRIFYFKAKAILEQTQQCQNLFRSPHAIGTLHIGGLNSLFHCYIQPQSMIFLQQQHQVQLNLHTGTSKDLIDKLIQAELDIIFIDHPIYRDHIQSLCIATEPYYLLSQAASLVELQHHSTAYTLFTSQSTNQHPTHLHAWLEQQLQYQRHCQLDSDSHVIDAVQQGLGFGIIPSTMITEATKHQLYCFAIPDLSQNIYMLWHNAHPSKLLQALVHLYDIEKSS</sequence>
<dbReference type="Gene3D" id="1.10.10.10">
    <property type="entry name" value="Winged helix-like DNA-binding domain superfamily/Winged helix DNA-binding domain"/>
    <property type="match status" value="1"/>
</dbReference>
<gene>
    <name evidence="6" type="ORF">RFH47_05475</name>
</gene>
<dbReference type="FunFam" id="1.10.10.10:FF:000001">
    <property type="entry name" value="LysR family transcriptional regulator"/>
    <property type="match status" value="1"/>
</dbReference>
<reference evidence="6" key="1">
    <citation type="submission" date="2023-08" db="EMBL/GenBank/DDBJ databases">
        <title>Emergence of clinically-relevant ST2 carbapenem-resistant Acinetobacter baumannii strains in hospital sewages in Zhejiang, East of China.</title>
        <authorList>
            <person name="Kaichao C."/>
            <person name="Zhang R."/>
        </authorList>
    </citation>
    <scope>NUCLEOTIDE SEQUENCE</scope>
    <source>
        <strain evidence="6">M-RB-37</strain>
    </source>
</reference>
<dbReference type="PROSITE" id="PS50931">
    <property type="entry name" value="HTH_LYSR"/>
    <property type="match status" value="1"/>
</dbReference>
<dbReference type="PANTHER" id="PTHR30126:SF40">
    <property type="entry name" value="HTH-TYPE TRANSCRIPTIONAL REGULATOR GLTR"/>
    <property type="match status" value="1"/>
</dbReference>
<keyword evidence="2" id="KW-0805">Transcription regulation</keyword>
<dbReference type="EMBL" id="JAVIDL010000007">
    <property type="protein sequence ID" value="MDQ8935174.1"/>
    <property type="molecule type" value="Genomic_DNA"/>
</dbReference>
<feature type="domain" description="HTH lysR-type" evidence="5">
    <location>
        <begin position="3"/>
        <end position="60"/>
    </location>
</feature>
<dbReference type="CDD" id="cd05466">
    <property type="entry name" value="PBP2_LTTR_substrate"/>
    <property type="match status" value="1"/>
</dbReference>
<keyword evidence="4" id="KW-0804">Transcription</keyword>
<dbReference type="Proteomes" id="UP001243844">
    <property type="component" value="Unassembled WGS sequence"/>
</dbReference>
<dbReference type="InterPro" id="IPR036390">
    <property type="entry name" value="WH_DNA-bd_sf"/>
</dbReference>
<dbReference type="SUPFAM" id="SSF53850">
    <property type="entry name" value="Periplasmic binding protein-like II"/>
    <property type="match status" value="1"/>
</dbReference>
<accession>A0AAW8J7N3</accession>
<dbReference type="SUPFAM" id="SSF46785">
    <property type="entry name" value="Winged helix' DNA-binding domain"/>
    <property type="match status" value="1"/>
</dbReference>
<protein>
    <submittedName>
        <fullName evidence="6">LysR family transcriptional regulator</fullName>
    </submittedName>
</protein>
<evidence type="ECO:0000256" key="1">
    <source>
        <dbReference type="ARBA" id="ARBA00009437"/>
    </source>
</evidence>
<dbReference type="InterPro" id="IPR000847">
    <property type="entry name" value="LysR_HTH_N"/>
</dbReference>
<evidence type="ECO:0000313" key="7">
    <source>
        <dbReference type="Proteomes" id="UP001243844"/>
    </source>
</evidence>
<evidence type="ECO:0000259" key="5">
    <source>
        <dbReference type="PROSITE" id="PS50931"/>
    </source>
</evidence>